<dbReference type="AlphaFoldDB" id="A0A2U1F775"/>
<accession>A0A2U1F775</accession>
<dbReference type="RefSeq" id="WP_116679876.1">
    <property type="nucleotide sequence ID" value="NZ_JBGYVJ010000173.1"/>
</dbReference>
<keyword evidence="1" id="KW-1133">Transmembrane helix</keyword>
<sequence length="154" mass="17369">MKRKALGPNKQSAKGKPLTPRFYLYWLGILIFAVAFTGMLLGDFNAEIRPASMELFFHISGAVAFCFALAEQAAVYVGHKQGRIPCEQAMRYAGFMDRNGSWSAPLICLTFVAFGLMTVMREGVNTWDLAIGWFFVVGFGYAIVRFFVRLFRKK</sequence>
<keyword evidence="1" id="KW-0812">Transmembrane</keyword>
<reference evidence="2 3" key="1">
    <citation type="submission" date="2018-04" db="EMBL/GenBank/DDBJ databases">
        <title>Genomic Encyclopedia of Type Strains, Phase IV (KMG-IV): sequencing the most valuable type-strain genomes for metagenomic binning, comparative biology and taxonomic classification.</title>
        <authorList>
            <person name="Goeker M."/>
        </authorList>
    </citation>
    <scope>NUCLEOTIDE SEQUENCE [LARGE SCALE GENOMIC DNA]</scope>
    <source>
        <strain evidence="2 3">DSM 28520</strain>
    </source>
</reference>
<feature type="transmembrane region" description="Helical" evidence="1">
    <location>
        <begin position="99"/>
        <end position="117"/>
    </location>
</feature>
<evidence type="ECO:0000313" key="3">
    <source>
        <dbReference type="Proteomes" id="UP000245462"/>
    </source>
</evidence>
<evidence type="ECO:0000313" key="2">
    <source>
        <dbReference type="EMBL" id="PVZ08047.1"/>
    </source>
</evidence>
<proteinExistence type="predicted"/>
<name>A0A2U1F775_9PORP</name>
<dbReference type="OrthoDB" id="1013299at2"/>
<feature type="transmembrane region" description="Helical" evidence="1">
    <location>
        <begin position="129"/>
        <end position="148"/>
    </location>
</feature>
<keyword evidence="1" id="KW-0472">Membrane</keyword>
<evidence type="ECO:0000256" key="1">
    <source>
        <dbReference type="SAM" id="Phobius"/>
    </source>
</evidence>
<dbReference type="EMBL" id="QEKY01000016">
    <property type="protein sequence ID" value="PVZ08047.1"/>
    <property type="molecule type" value="Genomic_DNA"/>
</dbReference>
<organism evidence="2 3">
    <name type="scientific">Porphyromonas loveana</name>
    <dbReference type="NCBI Taxonomy" id="1884669"/>
    <lineage>
        <taxon>Bacteria</taxon>
        <taxon>Pseudomonadati</taxon>
        <taxon>Bacteroidota</taxon>
        <taxon>Bacteroidia</taxon>
        <taxon>Bacteroidales</taxon>
        <taxon>Porphyromonadaceae</taxon>
        <taxon>Porphyromonas</taxon>
    </lineage>
</organism>
<dbReference type="GeneID" id="94551340"/>
<keyword evidence="3" id="KW-1185">Reference proteome</keyword>
<comment type="caution">
    <text evidence="2">The sequence shown here is derived from an EMBL/GenBank/DDBJ whole genome shotgun (WGS) entry which is preliminary data.</text>
</comment>
<feature type="transmembrane region" description="Helical" evidence="1">
    <location>
        <begin position="21"/>
        <end position="41"/>
    </location>
</feature>
<dbReference type="Proteomes" id="UP000245462">
    <property type="component" value="Unassembled WGS sequence"/>
</dbReference>
<protein>
    <submittedName>
        <fullName evidence="2">Uncharacterized protein</fullName>
    </submittedName>
</protein>
<feature type="transmembrane region" description="Helical" evidence="1">
    <location>
        <begin position="56"/>
        <end position="78"/>
    </location>
</feature>
<gene>
    <name evidence="2" type="ORF">C7382_11631</name>
</gene>